<evidence type="ECO:0000313" key="1">
    <source>
        <dbReference type="EMBL" id="CAG7833780.1"/>
    </source>
</evidence>
<keyword evidence="2" id="KW-1185">Reference proteome</keyword>
<proteinExistence type="predicted"/>
<dbReference type="EMBL" id="CAJVCH010570017">
    <property type="protein sequence ID" value="CAG7833780.1"/>
    <property type="molecule type" value="Genomic_DNA"/>
</dbReference>
<name>A0A8J2M8C9_9HEXA</name>
<evidence type="ECO:0000313" key="2">
    <source>
        <dbReference type="Proteomes" id="UP000708208"/>
    </source>
</evidence>
<organism evidence="1 2">
    <name type="scientific">Allacma fusca</name>
    <dbReference type="NCBI Taxonomy" id="39272"/>
    <lineage>
        <taxon>Eukaryota</taxon>
        <taxon>Metazoa</taxon>
        <taxon>Ecdysozoa</taxon>
        <taxon>Arthropoda</taxon>
        <taxon>Hexapoda</taxon>
        <taxon>Collembola</taxon>
        <taxon>Symphypleona</taxon>
        <taxon>Sminthuridae</taxon>
        <taxon>Allacma</taxon>
    </lineage>
</organism>
<gene>
    <name evidence="1" type="ORF">AFUS01_LOCUS43360</name>
</gene>
<reference evidence="1" key="1">
    <citation type="submission" date="2021-06" db="EMBL/GenBank/DDBJ databases">
        <authorList>
            <person name="Hodson N. C."/>
            <person name="Mongue J. A."/>
            <person name="Jaron S. K."/>
        </authorList>
    </citation>
    <scope>NUCLEOTIDE SEQUENCE</scope>
</reference>
<sequence>ELRLNNRFDRNGNTIYDYESKGKRRKIKECDQTLENTFVDYSFPYSLFGLINGGSALSQNYISAD</sequence>
<protein>
    <submittedName>
        <fullName evidence="1">Uncharacterized protein</fullName>
    </submittedName>
</protein>
<accession>A0A8J2M8C9</accession>
<feature type="non-terminal residue" evidence="1">
    <location>
        <position position="65"/>
    </location>
</feature>
<dbReference type="AlphaFoldDB" id="A0A8J2M8C9"/>
<dbReference type="Proteomes" id="UP000708208">
    <property type="component" value="Unassembled WGS sequence"/>
</dbReference>
<comment type="caution">
    <text evidence="1">The sequence shown here is derived from an EMBL/GenBank/DDBJ whole genome shotgun (WGS) entry which is preliminary data.</text>
</comment>